<protein>
    <recommendedName>
        <fullName evidence="2">DUF4123 domain-containing protein</fullName>
    </recommendedName>
</protein>
<organism evidence="3 4">
    <name type="scientific">Martelella mangrovi</name>
    <dbReference type="NCBI Taxonomy" id="1397477"/>
    <lineage>
        <taxon>Bacteria</taxon>
        <taxon>Pseudomonadati</taxon>
        <taxon>Pseudomonadota</taxon>
        <taxon>Alphaproteobacteria</taxon>
        <taxon>Hyphomicrobiales</taxon>
        <taxon>Aurantimonadaceae</taxon>
        <taxon>Martelella</taxon>
    </lineage>
</organism>
<name>A0ABV2IGG4_9HYPH</name>
<dbReference type="EMBL" id="JBEPLY010000017">
    <property type="protein sequence ID" value="MET3601904.1"/>
    <property type="molecule type" value="Genomic_DNA"/>
</dbReference>
<evidence type="ECO:0000259" key="2">
    <source>
        <dbReference type="Pfam" id="PF13503"/>
    </source>
</evidence>
<gene>
    <name evidence="3" type="ORF">ABID12_003867</name>
</gene>
<keyword evidence="4" id="KW-1185">Reference proteome</keyword>
<sequence length="250" mass="27940">MNSPMPSRSPWLGWCHLHRMETSEDFETHAAVLCDSRDDFDAVLREHAQSLGLILMWTQDVRPVTDWIKVNPKLIGVGGNLARAVHPAHKVELEPLTAMENPNVDAAQQDYLSIDEIEGVEPLDQQMGQWPRKTVPDKLYEPLFGQPQPTEAEIAAFGSAEAVPKMKTFAILDAAKMPYLLTSHLGSSELRYQPLFQGDAAEELKEVAPYLAELKDENSFTRKLFTSQKAMGLWERSSASSSAPTPPSRR</sequence>
<proteinExistence type="predicted"/>
<evidence type="ECO:0000256" key="1">
    <source>
        <dbReference type="SAM" id="MobiDB-lite"/>
    </source>
</evidence>
<dbReference type="Proteomes" id="UP001549164">
    <property type="component" value="Unassembled WGS sequence"/>
</dbReference>
<reference evidence="3 4" key="1">
    <citation type="submission" date="2024-06" db="EMBL/GenBank/DDBJ databases">
        <title>Genomic Encyclopedia of Type Strains, Phase IV (KMG-IV): sequencing the most valuable type-strain genomes for metagenomic binning, comparative biology and taxonomic classification.</title>
        <authorList>
            <person name="Goeker M."/>
        </authorList>
    </citation>
    <scope>NUCLEOTIDE SEQUENCE [LARGE SCALE GENOMIC DNA]</scope>
    <source>
        <strain evidence="3 4">DSM 28102</strain>
    </source>
</reference>
<feature type="domain" description="DUF4123" evidence="2">
    <location>
        <begin position="169"/>
        <end position="240"/>
    </location>
</feature>
<evidence type="ECO:0000313" key="3">
    <source>
        <dbReference type="EMBL" id="MET3601904.1"/>
    </source>
</evidence>
<dbReference type="Pfam" id="PF13503">
    <property type="entry name" value="DUF4123"/>
    <property type="match status" value="1"/>
</dbReference>
<accession>A0ABV2IGG4</accession>
<comment type="caution">
    <text evidence="3">The sequence shown here is derived from an EMBL/GenBank/DDBJ whole genome shotgun (WGS) entry which is preliminary data.</text>
</comment>
<evidence type="ECO:0000313" key="4">
    <source>
        <dbReference type="Proteomes" id="UP001549164"/>
    </source>
</evidence>
<feature type="region of interest" description="Disordered" evidence="1">
    <location>
        <begin position="231"/>
        <end position="250"/>
    </location>
</feature>
<dbReference type="InterPro" id="IPR025391">
    <property type="entry name" value="DUF4123"/>
</dbReference>
<dbReference type="RefSeq" id="WP_354435704.1">
    <property type="nucleotide sequence ID" value="NZ_JBEPLY010000017.1"/>
</dbReference>